<dbReference type="Gene3D" id="3.40.80.10">
    <property type="entry name" value="Peptidoglycan recognition protein-like"/>
    <property type="match status" value="1"/>
</dbReference>
<dbReference type="RefSeq" id="WP_085639699.1">
    <property type="nucleotide sequence ID" value="NZ_NDXJ01000015.1"/>
</dbReference>
<dbReference type="AlphaFoldDB" id="A0A1X4JJR5"/>
<evidence type="ECO:0000313" key="3">
    <source>
        <dbReference type="Proteomes" id="UP000193588"/>
    </source>
</evidence>
<dbReference type="Proteomes" id="UP000193588">
    <property type="component" value="Unassembled WGS sequence"/>
</dbReference>
<organism evidence="2 3">
    <name type="scientific">Weissella cibaria</name>
    <dbReference type="NCBI Taxonomy" id="137591"/>
    <lineage>
        <taxon>Bacteria</taxon>
        <taxon>Bacillati</taxon>
        <taxon>Bacillota</taxon>
        <taxon>Bacilli</taxon>
        <taxon>Lactobacillales</taxon>
        <taxon>Lactobacillaceae</taxon>
        <taxon>Weissella</taxon>
    </lineage>
</organism>
<comment type="caution">
    <text evidence="2">The sequence shown here is derived from an EMBL/GenBank/DDBJ whole genome shotgun (WGS) entry which is preliminary data.</text>
</comment>
<gene>
    <name evidence="2" type="ORF">B9D04_09650</name>
</gene>
<name>A0A1X4JJR5_9LACO</name>
<dbReference type="SUPFAM" id="SSF55846">
    <property type="entry name" value="N-acetylmuramoyl-L-alanine amidase-like"/>
    <property type="match status" value="1"/>
</dbReference>
<evidence type="ECO:0000313" key="2">
    <source>
        <dbReference type="EMBL" id="OSP88845.1"/>
    </source>
</evidence>
<dbReference type="InterPro" id="IPR036505">
    <property type="entry name" value="Amidase/PGRP_sf"/>
</dbReference>
<accession>A0A1X4JJR5</accession>
<proteinExistence type="predicted"/>
<protein>
    <recommendedName>
        <fullName evidence="1">N-acetylmuramoyl-L-alanine amidase domain-containing protein</fullName>
    </recommendedName>
</protein>
<sequence length="296" mass="32702">MSKINKAILDAYRLGEIAALPEKVHPSGLIESGGRYNVGEPESVIVHWIGSRGTNAVAVANYNRGNIYGGFTHNYISGTENLASARDDEIAWGAGTNGNGYTLQFELTWTHSKHDFMQQTLTAAMWLIDCSKCYPRLNIRQVGYKVHNTFFSGVQEHGWVSRNMGGTDHVDCRGYWYGSHHGFVSPVGRWFGEEYSIEQFVALIDELCGVDRQEGISKKRVQRLYLPSDAKGWNVYRAGGSWSVGHQVGRLQPAKFGGLDYEILAWKIPGVVAVIKTHDFGIVGIYVAAGTGAVIE</sequence>
<dbReference type="InterPro" id="IPR002502">
    <property type="entry name" value="Amidase_domain"/>
</dbReference>
<dbReference type="GO" id="GO:0008745">
    <property type="term" value="F:N-acetylmuramoyl-L-alanine amidase activity"/>
    <property type="evidence" value="ECO:0007669"/>
    <property type="project" value="InterPro"/>
</dbReference>
<dbReference type="GO" id="GO:0009253">
    <property type="term" value="P:peptidoglycan catabolic process"/>
    <property type="evidence" value="ECO:0007669"/>
    <property type="project" value="InterPro"/>
</dbReference>
<feature type="domain" description="N-acetylmuramoyl-L-alanine amidase" evidence="1">
    <location>
        <begin position="40"/>
        <end position="131"/>
    </location>
</feature>
<dbReference type="Pfam" id="PF01510">
    <property type="entry name" value="Amidase_2"/>
    <property type="match status" value="1"/>
</dbReference>
<reference evidence="2 3" key="1">
    <citation type="submission" date="2017-04" db="EMBL/GenBank/DDBJ databases">
        <title>The genome sequence of Weissella cibaria isolated from wild Drosophila.</title>
        <authorList>
            <person name="Ricks N.J."/>
            <person name="Carroll C."/>
            <person name="Walters A."/>
            <person name="Newell P.D."/>
            <person name="Chaston J.M."/>
        </authorList>
    </citation>
    <scope>NUCLEOTIDE SEQUENCE [LARGE SCALE GENOMIC DNA]</scope>
    <source>
        <strain evidence="2 3">DmW_103</strain>
    </source>
</reference>
<evidence type="ECO:0000259" key="1">
    <source>
        <dbReference type="Pfam" id="PF01510"/>
    </source>
</evidence>
<dbReference type="EMBL" id="NDXJ01000015">
    <property type="protein sequence ID" value="OSP88845.1"/>
    <property type="molecule type" value="Genomic_DNA"/>
</dbReference>